<feature type="signal peptide" evidence="2">
    <location>
        <begin position="1"/>
        <end position="21"/>
    </location>
</feature>
<evidence type="ECO:0000313" key="4">
    <source>
        <dbReference type="Proteomes" id="UP000281028"/>
    </source>
</evidence>
<sequence length="71" mass="7249">MKKKTTKKLSLKMIKVAQLNAAGAQFILGGDSAPTAPTYPSTRPTGPSGPPTLPPDPCASGTCTVACPHGW</sequence>
<dbReference type="EMBL" id="RIAR02000001">
    <property type="protein sequence ID" value="NSL86033.1"/>
    <property type="molecule type" value="Genomic_DNA"/>
</dbReference>
<protein>
    <recommendedName>
        <fullName evidence="5">Class I lanthipeptide</fullName>
    </recommendedName>
</protein>
<keyword evidence="4" id="KW-1185">Reference proteome</keyword>
<keyword evidence="2" id="KW-0732">Signal</keyword>
<evidence type="ECO:0000256" key="2">
    <source>
        <dbReference type="SAM" id="SignalP"/>
    </source>
</evidence>
<comment type="caution">
    <text evidence="3">The sequence shown here is derived from an EMBL/GenBank/DDBJ whole genome shotgun (WGS) entry which is preliminary data.</text>
</comment>
<gene>
    <name evidence="3" type="ORF">ECE50_004270</name>
</gene>
<organism evidence="3 4">
    <name type="scientific">Chitinophaga solisilvae</name>
    <dbReference type="NCBI Taxonomy" id="1233460"/>
    <lineage>
        <taxon>Bacteria</taxon>
        <taxon>Pseudomonadati</taxon>
        <taxon>Bacteroidota</taxon>
        <taxon>Chitinophagia</taxon>
        <taxon>Chitinophagales</taxon>
        <taxon>Chitinophagaceae</taxon>
        <taxon>Chitinophaga</taxon>
    </lineage>
</organism>
<feature type="chain" id="PRO_5040459518" description="Class I lanthipeptide" evidence="2">
    <location>
        <begin position="22"/>
        <end position="71"/>
    </location>
</feature>
<evidence type="ECO:0000256" key="1">
    <source>
        <dbReference type="SAM" id="MobiDB-lite"/>
    </source>
</evidence>
<evidence type="ECO:0000313" key="3">
    <source>
        <dbReference type="EMBL" id="NSL86033.1"/>
    </source>
</evidence>
<feature type="region of interest" description="Disordered" evidence="1">
    <location>
        <begin position="32"/>
        <end position="55"/>
    </location>
</feature>
<accession>A0A9Q5GV63</accession>
<dbReference type="RefSeq" id="WP_127034350.1">
    <property type="nucleotide sequence ID" value="NZ_JAABOK010000008.1"/>
</dbReference>
<dbReference type="AlphaFoldDB" id="A0A9Q5GV63"/>
<evidence type="ECO:0008006" key="5">
    <source>
        <dbReference type="Google" id="ProtNLM"/>
    </source>
</evidence>
<name>A0A9Q5GV63_9BACT</name>
<proteinExistence type="predicted"/>
<reference evidence="3" key="1">
    <citation type="submission" date="2020-05" db="EMBL/GenBank/DDBJ databases">
        <title>Chitinophaga laudate sp. nov., isolated from a tropical peat swamp.</title>
        <authorList>
            <person name="Goh C.B.S."/>
            <person name="Lee M.S."/>
            <person name="Parimannan S."/>
            <person name="Pasbakhsh P."/>
            <person name="Yule C.M."/>
            <person name="Rajandas H."/>
            <person name="Loke S."/>
            <person name="Croft L."/>
            <person name="Tan J.B.L."/>
        </authorList>
    </citation>
    <scope>NUCLEOTIDE SEQUENCE</scope>
    <source>
        <strain evidence="3">Mgbs1</strain>
    </source>
</reference>
<dbReference type="Proteomes" id="UP000281028">
    <property type="component" value="Unassembled WGS sequence"/>
</dbReference>